<evidence type="ECO:0000313" key="3">
    <source>
        <dbReference type="Proteomes" id="UP000008366"/>
    </source>
</evidence>
<sequence>MPSATSDPSITMMTVCGHPLRVRDAGPKDTEALLIVNGAAANLEVLDSLITLLAQSRRVIAFDQPGMGGSPATYPTLLVPTLSRMATNILRDRGVTKADVLGYSFGGAIAQHIALTRPDLVRRQILVSSVYGTLGIPSDPISNLVVLGHQTPAQAMCRAYARKAYGGVVARDEAALDAYEKAIEAAPPDPISFLGQAVAMSLWPVLPWLWALRAPTLVITGDEDHVVPLANARLIAALLPDAHLEILPGAGHLLLMDQAAESAALIEAFLTPGLAVATDTAGAKHRRGRGVVPLDDYRRRSDRAQAAAGC</sequence>
<dbReference type="eggNOG" id="COG2267">
    <property type="taxonomic scope" value="Bacteria"/>
</dbReference>
<name>K6WWB2_9MICO</name>
<accession>K6WWB2</accession>
<keyword evidence="3" id="KW-1185">Reference proteome</keyword>
<dbReference type="InterPro" id="IPR029058">
    <property type="entry name" value="AB_hydrolase_fold"/>
</dbReference>
<dbReference type="SUPFAM" id="SSF53474">
    <property type="entry name" value="alpha/beta-Hydrolases"/>
    <property type="match status" value="1"/>
</dbReference>
<evidence type="ECO:0000313" key="2">
    <source>
        <dbReference type="EMBL" id="GAB96367.1"/>
    </source>
</evidence>
<dbReference type="STRING" id="1184609.KILIM_035_00560"/>
<dbReference type="Proteomes" id="UP000008366">
    <property type="component" value="Unassembled WGS sequence"/>
</dbReference>
<gene>
    <name evidence="2" type="ORF">KILIM_035_00560</name>
</gene>
<dbReference type="RefSeq" id="WP_006592899.1">
    <property type="nucleotide sequence ID" value="NZ_BAHD01000035.1"/>
</dbReference>
<comment type="caution">
    <text evidence="2">The sequence shown here is derived from an EMBL/GenBank/DDBJ whole genome shotgun (WGS) entry which is preliminary data.</text>
</comment>
<dbReference type="GO" id="GO:0047372">
    <property type="term" value="F:monoacylglycerol lipase activity"/>
    <property type="evidence" value="ECO:0007669"/>
    <property type="project" value="TreeGrafter"/>
</dbReference>
<dbReference type="Gene3D" id="3.40.50.1820">
    <property type="entry name" value="alpha/beta hydrolase"/>
    <property type="match status" value="1"/>
</dbReference>
<protein>
    <submittedName>
        <fullName evidence="2">Putative polyhydroxyalkanoate depolymerase</fullName>
    </submittedName>
</protein>
<dbReference type="GO" id="GO:0016020">
    <property type="term" value="C:membrane"/>
    <property type="evidence" value="ECO:0007669"/>
    <property type="project" value="TreeGrafter"/>
</dbReference>
<evidence type="ECO:0000259" key="1">
    <source>
        <dbReference type="Pfam" id="PF12697"/>
    </source>
</evidence>
<dbReference type="InterPro" id="IPR000073">
    <property type="entry name" value="AB_hydrolase_1"/>
</dbReference>
<proteinExistence type="predicted"/>
<dbReference type="EMBL" id="BAHD01000035">
    <property type="protein sequence ID" value="GAB96367.1"/>
    <property type="molecule type" value="Genomic_DNA"/>
</dbReference>
<dbReference type="AlphaFoldDB" id="K6WWB2"/>
<dbReference type="Pfam" id="PF12697">
    <property type="entry name" value="Abhydrolase_6"/>
    <property type="match status" value="1"/>
</dbReference>
<feature type="domain" description="AB hydrolase-1" evidence="1">
    <location>
        <begin position="34"/>
        <end position="264"/>
    </location>
</feature>
<organism evidence="2 3">
    <name type="scientific">Kineosphaera limosa NBRC 100340</name>
    <dbReference type="NCBI Taxonomy" id="1184609"/>
    <lineage>
        <taxon>Bacteria</taxon>
        <taxon>Bacillati</taxon>
        <taxon>Actinomycetota</taxon>
        <taxon>Actinomycetes</taxon>
        <taxon>Micrococcales</taxon>
        <taxon>Dermatophilaceae</taxon>
        <taxon>Kineosphaera</taxon>
    </lineage>
</organism>
<dbReference type="PANTHER" id="PTHR43798:SF5">
    <property type="entry name" value="MONOACYLGLYCEROL LIPASE ABHD6"/>
    <property type="match status" value="1"/>
</dbReference>
<dbReference type="GO" id="GO:0046464">
    <property type="term" value="P:acylglycerol catabolic process"/>
    <property type="evidence" value="ECO:0007669"/>
    <property type="project" value="TreeGrafter"/>
</dbReference>
<dbReference type="PANTHER" id="PTHR43798">
    <property type="entry name" value="MONOACYLGLYCEROL LIPASE"/>
    <property type="match status" value="1"/>
</dbReference>
<reference evidence="2 3" key="1">
    <citation type="submission" date="2012-08" db="EMBL/GenBank/DDBJ databases">
        <title>Whole genome shotgun sequence of Kineosphaera limosa NBRC 100340.</title>
        <authorList>
            <person name="Yoshida I."/>
            <person name="Isaki S."/>
            <person name="Hosoyama A."/>
            <person name="Tsuchikane K."/>
            <person name="Katsumata H."/>
            <person name="Ando Y."/>
            <person name="Ohji S."/>
            <person name="Hamada M."/>
            <person name="Tamura T."/>
            <person name="Yamazoe A."/>
            <person name="Yamazaki S."/>
            <person name="Fujita N."/>
        </authorList>
    </citation>
    <scope>NUCLEOTIDE SEQUENCE [LARGE SCALE GENOMIC DNA]</scope>
    <source>
        <strain evidence="2 3">NBRC 100340</strain>
    </source>
</reference>
<dbReference type="OrthoDB" id="7958481at2"/>
<dbReference type="PRINTS" id="PR00111">
    <property type="entry name" value="ABHYDROLASE"/>
</dbReference>
<dbReference type="InterPro" id="IPR050266">
    <property type="entry name" value="AB_hydrolase_sf"/>
</dbReference>